<dbReference type="EMBL" id="JAAGOB010000002">
    <property type="protein sequence ID" value="NED94773.1"/>
    <property type="molecule type" value="Genomic_DNA"/>
</dbReference>
<dbReference type="Pfam" id="PF08327">
    <property type="entry name" value="AHSA1"/>
    <property type="match status" value="1"/>
</dbReference>
<dbReference type="CDD" id="cd08894">
    <property type="entry name" value="SRPBCC_CalC_Aha1-like_1"/>
    <property type="match status" value="1"/>
</dbReference>
<dbReference type="InterPro" id="IPR023393">
    <property type="entry name" value="START-like_dom_sf"/>
</dbReference>
<feature type="domain" description="Activator of Hsp90 ATPase homologue 1/2-like C-terminal" evidence="2">
    <location>
        <begin position="25"/>
        <end position="155"/>
    </location>
</feature>
<evidence type="ECO:0000256" key="1">
    <source>
        <dbReference type="ARBA" id="ARBA00006817"/>
    </source>
</evidence>
<dbReference type="SUPFAM" id="SSF55961">
    <property type="entry name" value="Bet v1-like"/>
    <property type="match status" value="1"/>
</dbReference>
<name>A0A6N9YIF0_9ACTN</name>
<comment type="similarity">
    <text evidence="1">Belongs to the AHA1 family.</text>
</comment>
<protein>
    <submittedName>
        <fullName evidence="3">ATPase</fullName>
    </submittedName>
</protein>
<dbReference type="Proteomes" id="UP000469185">
    <property type="component" value="Unassembled WGS sequence"/>
</dbReference>
<dbReference type="Gene3D" id="3.30.530.20">
    <property type="match status" value="1"/>
</dbReference>
<dbReference type="PANTHER" id="PTHR36929:SF5">
    <property type="entry name" value="BLR6751 PROTEIN"/>
    <property type="match status" value="1"/>
</dbReference>
<dbReference type="PANTHER" id="PTHR36929">
    <property type="entry name" value="ATTACHMENT SUBUNIT, PUTATIVE-RELATED"/>
    <property type="match status" value="1"/>
</dbReference>
<evidence type="ECO:0000313" key="3">
    <source>
        <dbReference type="EMBL" id="NED94773.1"/>
    </source>
</evidence>
<proteinExistence type="inferred from homology"/>
<dbReference type="AlphaFoldDB" id="A0A6N9YIF0"/>
<keyword evidence="4" id="KW-1185">Reference proteome</keyword>
<accession>A0A6N9YIF0</accession>
<gene>
    <name evidence="3" type="ORF">G1H11_05555</name>
</gene>
<evidence type="ECO:0000259" key="2">
    <source>
        <dbReference type="Pfam" id="PF08327"/>
    </source>
</evidence>
<dbReference type="InterPro" id="IPR013538">
    <property type="entry name" value="ASHA1/2-like_C"/>
</dbReference>
<reference evidence="3 4" key="1">
    <citation type="submission" date="2020-02" db="EMBL/GenBank/DDBJ databases">
        <authorList>
            <person name="Li X.-J."/>
            <person name="Feng X.-M."/>
        </authorList>
    </citation>
    <scope>NUCLEOTIDE SEQUENCE [LARGE SCALE GENOMIC DNA]</scope>
    <source>
        <strain evidence="3 4">CGMCC 4.7225</strain>
    </source>
</reference>
<organism evidence="3 4">
    <name type="scientific">Phytoactinopolyspora alkaliphila</name>
    <dbReference type="NCBI Taxonomy" id="1783498"/>
    <lineage>
        <taxon>Bacteria</taxon>
        <taxon>Bacillati</taxon>
        <taxon>Actinomycetota</taxon>
        <taxon>Actinomycetes</taxon>
        <taxon>Jiangellales</taxon>
        <taxon>Jiangellaceae</taxon>
        <taxon>Phytoactinopolyspora</taxon>
    </lineage>
</organism>
<comment type="caution">
    <text evidence="3">The sequence shown here is derived from an EMBL/GenBank/DDBJ whole genome shotgun (WGS) entry which is preliminary data.</text>
</comment>
<evidence type="ECO:0000313" key="4">
    <source>
        <dbReference type="Proteomes" id="UP000469185"/>
    </source>
</evidence>
<sequence>MPMTTNSAHQATADREIVITRTIEAPRDLVFTAFTDVRHLAQWWGPNGFTTTTRAFEFREGGVWEFTMHGPDGTDYPEWITWREIVRPERIVLRHGESADDPNAFESILTFDDEGEATVVVMRTIFPTAELRDQAVLKFHAIEGGQQTLGRLAEYAMNQNNAEEGQ</sequence>